<evidence type="ECO:0000256" key="6">
    <source>
        <dbReference type="ARBA" id="ARBA00023136"/>
    </source>
</evidence>
<dbReference type="PANTHER" id="PTHR30509:SF9">
    <property type="entry name" value="MULTIDRUG RESISTANCE PROTEIN MDTO"/>
    <property type="match status" value="1"/>
</dbReference>
<evidence type="ECO:0000256" key="3">
    <source>
        <dbReference type="ARBA" id="ARBA00022475"/>
    </source>
</evidence>
<dbReference type="PANTHER" id="PTHR30509">
    <property type="entry name" value="P-HYDROXYBENZOIC ACID EFFLUX PUMP SUBUNIT-RELATED"/>
    <property type="match status" value="1"/>
</dbReference>
<name>A0ABT2FLT8_9GAMM</name>
<dbReference type="Proteomes" id="UP001201549">
    <property type="component" value="Unassembled WGS sequence"/>
</dbReference>
<organism evidence="8 9">
    <name type="scientific">Shewanella electrica</name>
    <dbReference type="NCBI Taxonomy" id="515560"/>
    <lineage>
        <taxon>Bacteria</taxon>
        <taxon>Pseudomonadati</taxon>
        <taxon>Pseudomonadota</taxon>
        <taxon>Gammaproteobacteria</taxon>
        <taxon>Alteromonadales</taxon>
        <taxon>Shewanellaceae</taxon>
        <taxon>Shewanella</taxon>
    </lineage>
</organism>
<comment type="caution">
    <text evidence="8">The sequence shown here is derived from an EMBL/GenBank/DDBJ whole genome shotgun (WGS) entry which is preliminary data.</text>
</comment>
<reference evidence="9" key="2">
    <citation type="submission" date="2023-07" db="EMBL/GenBank/DDBJ databases">
        <title>Shewanella mangrovi sp. nov., an acetaldehyde- degrading bacterium isolated from mangrove sediment.</title>
        <authorList>
            <person name="Liu Y."/>
        </authorList>
    </citation>
    <scope>NUCLEOTIDE SEQUENCE [LARGE SCALE GENOMIC DNA]</scope>
    <source>
        <strain evidence="9">C32</strain>
    </source>
</reference>
<feature type="transmembrane region" description="Helical" evidence="7">
    <location>
        <begin position="93"/>
        <end position="110"/>
    </location>
</feature>
<keyword evidence="4 7" id="KW-0812">Transmembrane</keyword>
<dbReference type="EMBL" id="JAKOGG010000004">
    <property type="protein sequence ID" value="MCS4556204.1"/>
    <property type="molecule type" value="Genomic_DNA"/>
</dbReference>
<dbReference type="InterPro" id="IPR006726">
    <property type="entry name" value="PHBA_efflux_AaeB/fusaric-R"/>
</dbReference>
<evidence type="ECO:0000256" key="4">
    <source>
        <dbReference type="ARBA" id="ARBA00022692"/>
    </source>
</evidence>
<reference evidence="8 9" key="1">
    <citation type="submission" date="2022-02" db="EMBL/GenBank/DDBJ databases">
        <authorList>
            <person name="Zhuang L."/>
        </authorList>
    </citation>
    <scope>NUCLEOTIDE SEQUENCE [LARGE SCALE GENOMIC DNA]</scope>
    <source>
        <strain evidence="8 9">C32</strain>
    </source>
</reference>
<comment type="subcellular location">
    <subcellularLocation>
        <location evidence="1">Cell membrane</location>
        <topology evidence="1">Multi-pass membrane protein</topology>
    </subcellularLocation>
</comment>
<evidence type="ECO:0000256" key="2">
    <source>
        <dbReference type="ARBA" id="ARBA00022448"/>
    </source>
</evidence>
<feature type="transmembrane region" description="Helical" evidence="7">
    <location>
        <begin position="158"/>
        <end position="181"/>
    </location>
</feature>
<keyword evidence="6 7" id="KW-0472">Membrane</keyword>
<evidence type="ECO:0000256" key="1">
    <source>
        <dbReference type="ARBA" id="ARBA00004651"/>
    </source>
</evidence>
<evidence type="ECO:0000256" key="5">
    <source>
        <dbReference type="ARBA" id="ARBA00022989"/>
    </source>
</evidence>
<feature type="transmembrane region" description="Helical" evidence="7">
    <location>
        <begin position="117"/>
        <end position="138"/>
    </location>
</feature>
<feature type="transmembrane region" description="Helical" evidence="7">
    <location>
        <begin position="70"/>
        <end position="87"/>
    </location>
</feature>
<keyword evidence="9" id="KW-1185">Reference proteome</keyword>
<evidence type="ECO:0000256" key="7">
    <source>
        <dbReference type="SAM" id="Phobius"/>
    </source>
</evidence>
<feature type="transmembrane region" description="Helical" evidence="7">
    <location>
        <begin position="425"/>
        <end position="445"/>
    </location>
</feature>
<feature type="transmembrane region" description="Helical" evidence="7">
    <location>
        <begin position="505"/>
        <end position="525"/>
    </location>
</feature>
<dbReference type="RefSeq" id="WP_238895611.1">
    <property type="nucleotide sequence ID" value="NZ_JAKOGG010000004.1"/>
</dbReference>
<sequence length="683" mass="74079">MQLSPVQAVFLTPSKASVIFATKGVIAMALSLLVAMYLNLDRPYWALISAVFLQLRPQSGLVIEKSLCQIFGTLIGGAVGIAILEAFVSYPELAIGALALWLGINATASAMMRSTNFIYAFAMAGITACIIVLLVMVNPATASSQTIFAVAQARISEIVVGSICAALVSQLLWPVSVAQILQQQARTVVNQTLDYLAAELAKDSSHEQRHQHIDTILASLTALTDDATAVTYEGPLGPGRSRAANLLCNKVMSLLAVIQIFGRLQRNHPEQIPPSLNKMLASLSSDFSRMSASQDFDECYQLAKAQRGQFLQQRNDSHCETPLERRLLRVASELISDLMLVMKAYDALQNSSTVRLNAPALVPHRDPLVGLTTGLRTTLMFLIGAGIWIGTGSASALMIMLLPVIFSIMLARLPMVILMVVLKRLLIGIAISTPLAIFFALNLLAQSSGDFELLVLILAGPFFVGLIALSNQPTLPYGLGICIPFVILVQPGNDMSRAFSIDYTVSNAFAIAVGVTILICLFRMITGPSAAMMQAFLIKSAVKDLRQLHKHHNPEDWFNARMGERLLRLTNADKGSPAAGHRLTDLGLTGLNLGHISARLQRSLRSVDDDITPLLNDWQNALADAYLAASRGETSSHFTNASNALVLALQQTEISQQQRQVIEGMCERIAMTFERTAEGFRSH</sequence>
<feature type="transmembrane region" description="Helical" evidence="7">
    <location>
        <begin position="395"/>
        <end position="413"/>
    </location>
</feature>
<feature type="transmembrane region" description="Helical" evidence="7">
    <location>
        <begin position="20"/>
        <end position="38"/>
    </location>
</feature>
<keyword evidence="2" id="KW-0813">Transport</keyword>
<gene>
    <name evidence="8" type="ORF">L9G74_07115</name>
</gene>
<keyword evidence="5 7" id="KW-1133">Transmembrane helix</keyword>
<evidence type="ECO:0000313" key="8">
    <source>
        <dbReference type="EMBL" id="MCS4556204.1"/>
    </source>
</evidence>
<evidence type="ECO:0000313" key="9">
    <source>
        <dbReference type="Proteomes" id="UP001201549"/>
    </source>
</evidence>
<proteinExistence type="predicted"/>
<dbReference type="Pfam" id="PF04632">
    <property type="entry name" value="FUSC"/>
    <property type="match status" value="1"/>
</dbReference>
<accession>A0ABT2FLT8</accession>
<keyword evidence="3" id="KW-1003">Cell membrane</keyword>
<feature type="transmembrane region" description="Helical" evidence="7">
    <location>
        <begin position="451"/>
        <end position="469"/>
    </location>
</feature>
<feature type="transmembrane region" description="Helical" evidence="7">
    <location>
        <begin position="476"/>
        <end position="493"/>
    </location>
</feature>
<protein>
    <submittedName>
        <fullName evidence="8">FUSC family protein</fullName>
    </submittedName>
</protein>